<name>A0A5S6QNC4_TRIMR</name>
<dbReference type="WBParaSite" id="TMUE_2000008688.1">
    <property type="protein sequence ID" value="TMUE_2000008688.1"/>
    <property type="gene ID" value="WBGene00295756"/>
</dbReference>
<dbReference type="AlphaFoldDB" id="A0A5S6QNC4"/>
<evidence type="ECO:0000313" key="2">
    <source>
        <dbReference type="WBParaSite" id="TMUE_2000008688.1"/>
    </source>
</evidence>
<sequence>MAKDVEDALCSLPRKTEFALQLDESTFPGNEELWFAKELVTDTKGESTFLVLKAYFTENKVPSSNIMSVATDEAPSMTGSQRGFIAYLKQVAPDILAVRCVIHRHHLVAKRLSARLNSSLQYVITSD</sequence>
<protein>
    <submittedName>
        <fullName evidence="2">DUF4371 domain-containing protein</fullName>
    </submittedName>
</protein>
<organism evidence="1 2">
    <name type="scientific">Trichuris muris</name>
    <name type="common">Mouse whipworm</name>
    <dbReference type="NCBI Taxonomy" id="70415"/>
    <lineage>
        <taxon>Eukaryota</taxon>
        <taxon>Metazoa</taxon>
        <taxon>Ecdysozoa</taxon>
        <taxon>Nematoda</taxon>
        <taxon>Enoplea</taxon>
        <taxon>Dorylaimia</taxon>
        <taxon>Trichinellida</taxon>
        <taxon>Trichuridae</taxon>
        <taxon>Trichuris</taxon>
    </lineage>
</organism>
<dbReference type="PANTHER" id="PTHR45913">
    <property type="entry name" value="EPM2A-INTERACTING PROTEIN 1"/>
    <property type="match status" value="1"/>
</dbReference>
<reference evidence="2" key="1">
    <citation type="submission" date="2019-12" db="UniProtKB">
        <authorList>
            <consortium name="WormBaseParasite"/>
        </authorList>
    </citation>
    <scope>IDENTIFICATION</scope>
</reference>
<keyword evidence="1" id="KW-1185">Reference proteome</keyword>
<dbReference type="Proteomes" id="UP000046395">
    <property type="component" value="Unassembled WGS sequence"/>
</dbReference>
<dbReference type="STRING" id="70415.A0A5S6QNC4"/>
<evidence type="ECO:0000313" key="1">
    <source>
        <dbReference type="Proteomes" id="UP000046395"/>
    </source>
</evidence>
<accession>A0A5S6QNC4</accession>
<dbReference type="PANTHER" id="PTHR45913:SF22">
    <property type="entry name" value="SCAN BOX DOMAIN-CONTAINING PROTEIN"/>
    <property type="match status" value="1"/>
</dbReference>
<proteinExistence type="predicted"/>